<dbReference type="InterPro" id="IPR051043">
    <property type="entry name" value="Sulfatase_Mod_Factor_Kinase"/>
</dbReference>
<dbReference type="RefSeq" id="WP_054727544.1">
    <property type="nucleotide sequence ID" value="NZ_CP012898.1"/>
</dbReference>
<dbReference type="AlphaFoldDB" id="A0A0P0CGP2"/>
<dbReference type="InterPro" id="IPR042095">
    <property type="entry name" value="SUMF_sf"/>
</dbReference>
<proteinExistence type="predicted"/>
<feature type="domain" description="Sulfatase-modifying factor enzyme-like" evidence="3">
    <location>
        <begin position="39"/>
        <end position="275"/>
    </location>
</feature>
<reference evidence="4 5" key="1">
    <citation type="submission" date="2015-10" db="EMBL/GenBank/DDBJ databases">
        <authorList>
            <person name="Gilbert D.G."/>
        </authorList>
    </citation>
    <scope>NUCLEOTIDE SEQUENCE [LARGE SCALE GENOMIC DNA]</scope>
    <source>
        <strain evidence="5">HZ-22</strain>
    </source>
</reference>
<evidence type="ECO:0000256" key="1">
    <source>
        <dbReference type="SAM" id="MobiDB-lite"/>
    </source>
</evidence>
<feature type="compositionally biased region" description="Basic and acidic residues" evidence="1">
    <location>
        <begin position="116"/>
        <end position="125"/>
    </location>
</feature>
<protein>
    <recommendedName>
        <fullName evidence="3">Sulfatase-modifying factor enzyme-like domain-containing protein</fullName>
    </recommendedName>
</protein>
<gene>
    <name evidence="4" type="ORF">APS56_09550</name>
</gene>
<evidence type="ECO:0000313" key="5">
    <source>
        <dbReference type="Proteomes" id="UP000057981"/>
    </source>
</evidence>
<organism evidence="4 5">
    <name type="scientific">Pseudalgibacter alginicilyticus</name>
    <dbReference type="NCBI Taxonomy" id="1736674"/>
    <lineage>
        <taxon>Bacteria</taxon>
        <taxon>Pseudomonadati</taxon>
        <taxon>Bacteroidota</taxon>
        <taxon>Flavobacteriia</taxon>
        <taxon>Flavobacteriales</taxon>
        <taxon>Flavobacteriaceae</taxon>
        <taxon>Pseudalgibacter</taxon>
    </lineage>
</organism>
<evidence type="ECO:0000256" key="2">
    <source>
        <dbReference type="SAM" id="SignalP"/>
    </source>
</evidence>
<dbReference type="STRING" id="1736674.APS56_09550"/>
<dbReference type="InterPro" id="IPR005532">
    <property type="entry name" value="SUMF_dom"/>
</dbReference>
<dbReference type="OrthoDB" id="9768004at2"/>
<dbReference type="GO" id="GO:0120147">
    <property type="term" value="F:formylglycine-generating oxidase activity"/>
    <property type="evidence" value="ECO:0007669"/>
    <property type="project" value="TreeGrafter"/>
</dbReference>
<dbReference type="PANTHER" id="PTHR23150:SF19">
    <property type="entry name" value="FORMYLGLYCINE-GENERATING ENZYME"/>
    <property type="match status" value="1"/>
</dbReference>
<evidence type="ECO:0000259" key="3">
    <source>
        <dbReference type="Pfam" id="PF03781"/>
    </source>
</evidence>
<dbReference type="Proteomes" id="UP000057981">
    <property type="component" value="Chromosome"/>
</dbReference>
<dbReference type="PANTHER" id="PTHR23150">
    <property type="entry name" value="SULFATASE MODIFYING FACTOR 1, 2"/>
    <property type="match status" value="1"/>
</dbReference>
<dbReference type="SUPFAM" id="SSF56436">
    <property type="entry name" value="C-type lectin-like"/>
    <property type="match status" value="1"/>
</dbReference>
<feature type="chain" id="PRO_5006042577" description="Sulfatase-modifying factor enzyme-like domain-containing protein" evidence="2">
    <location>
        <begin position="21"/>
        <end position="319"/>
    </location>
</feature>
<dbReference type="InterPro" id="IPR016187">
    <property type="entry name" value="CTDL_fold"/>
</dbReference>
<keyword evidence="5" id="KW-1185">Reference proteome</keyword>
<dbReference type="Gene3D" id="3.90.1580.10">
    <property type="entry name" value="paralog of FGE (formylglycine-generating enzyme)"/>
    <property type="match status" value="1"/>
</dbReference>
<feature type="region of interest" description="Disordered" evidence="1">
    <location>
        <begin position="105"/>
        <end position="125"/>
    </location>
</feature>
<dbReference type="EMBL" id="CP012898">
    <property type="protein sequence ID" value="ALJ05355.1"/>
    <property type="molecule type" value="Genomic_DNA"/>
</dbReference>
<evidence type="ECO:0000313" key="4">
    <source>
        <dbReference type="EMBL" id="ALJ05355.1"/>
    </source>
</evidence>
<name>A0A0P0CGP2_9FLAO</name>
<dbReference type="Pfam" id="PF03781">
    <property type="entry name" value="FGE-sulfatase"/>
    <property type="match status" value="1"/>
</dbReference>
<feature type="signal peptide" evidence="2">
    <location>
        <begin position="1"/>
        <end position="20"/>
    </location>
</feature>
<keyword evidence="2" id="KW-0732">Signal</keyword>
<accession>A0A0P0CGP2</accession>
<dbReference type="KEGG" id="ahz:APS56_09550"/>
<sequence>MKLLNTTIVLACLFSIKGMAQTEFKPYTQAIEGTDVTFSMVPIEGGTYVVGASEGDMNKNDDELPNKKVEVSSFWMGAFEVTHKEFLLFTDATRDILGDGNVNPEVISRPSSPYEDPSKGLGGEDMKPTVGLTQYSALSYCRWLYKRTGIFYRIPTELEWEFAARAGTTTPYFFGKDPAELEKYAWFDANGEDRLHEVGQKEPNPNGLYDIYGNVAEWCLDQYYADFYATLKDGEKDAWGMPDALNPRSVRGGSFLDAAKDCRSSSRVTSTDEWKARDPQLPQSFWWNTDSEFVGFRLVRPLVQPSKEEIELFFSSMLE</sequence>